<comment type="caution">
    <text evidence="6">The sequence shown here is derived from an EMBL/GenBank/DDBJ whole genome shotgun (WGS) entry which is preliminary data.</text>
</comment>
<name>V8QP88_9BURK</name>
<keyword evidence="3" id="KW-0378">Hydrolase</keyword>
<comment type="cofactor">
    <cofactor evidence="1">
        <name>Zn(2+)</name>
        <dbReference type="ChEBI" id="CHEBI:29105"/>
    </cofactor>
</comment>
<evidence type="ECO:0000256" key="2">
    <source>
        <dbReference type="ARBA" id="ARBA00022723"/>
    </source>
</evidence>
<dbReference type="SUPFAM" id="SSF53187">
    <property type="entry name" value="Zn-dependent exopeptidases"/>
    <property type="match status" value="1"/>
</dbReference>
<dbReference type="GO" id="GO:0046872">
    <property type="term" value="F:metal ion binding"/>
    <property type="evidence" value="ECO:0007669"/>
    <property type="project" value="UniProtKB-KW"/>
</dbReference>
<reference evidence="6 7" key="1">
    <citation type="journal article" date="2014" name="Genome Announc.">
        <title>Draft Genome Sequence of Advenella kashmirensis Strain W13003, a Polycyclic Aromatic Hydrocarbon-Degrading Bacterium.</title>
        <authorList>
            <person name="Wang X."/>
            <person name="Jin D."/>
            <person name="Zhou L."/>
            <person name="Wu L."/>
            <person name="An W."/>
            <person name="Zhao L."/>
        </authorList>
    </citation>
    <scope>NUCLEOTIDE SEQUENCE [LARGE SCALE GENOMIC DNA]</scope>
    <source>
        <strain evidence="6 7">W13003</strain>
    </source>
</reference>
<accession>V8QP88</accession>
<dbReference type="Pfam" id="PF24827">
    <property type="entry name" value="AstE_AspA_cat"/>
    <property type="match status" value="1"/>
</dbReference>
<evidence type="ECO:0000259" key="5">
    <source>
        <dbReference type="Pfam" id="PF24827"/>
    </source>
</evidence>
<keyword evidence="4" id="KW-0862">Zinc</keyword>
<dbReference type="eggNOG" id="COG3608">
    <property type="taxonomic scope" value="Bacteria"/>
</dbReference>
<dbReference type="HOGENOM" id="CLU_056327_0_0_4"/>
<dbReference type="Proteomes" id="UP000018733">
    <property type="component" value="Unassembled WGS sequence"/>
</dbReference>
<dbReference type="GO" id="GO:0016788">
    <property type="term" value="F:hydrolase activity, acting on ester bonds"/>
    <property type="evidence" value="ECO:0007669"/>
    <property type="project" value="InterPro"/>
</dbReference>
<dbReference type="AlphaFoldDB" id="V8QP88"/>
<dbReference type="InterPro" id="IPR055438">
    <property type="entry name" value="AstE_AspA_cat"/>
</dbReference>
<dbReference type="PANTHER" id="PTHR15162">
    <property type="entry name" value="ASPARTOACYLASE"/>
    <property type="match status" value="1"/>
</dbReference>
<proteinExistence type="predicted"/>
<gene>
    <name evidence="6" type="ORF">W822_20835</name>
</gene>
<evidence type="ECO:0000313" key="6">
    <source>
        <dbReference type="EMBL" id="ETF00814.1"/>
    </source>
</evidence>
<dbReference type="RefSeq" id="WP_024007089.1">
    <property type="nucleotide sequence ID" value="NZ_KI650982.1"/>
</dbReference>
<organism evidence="6 7">
    <name type="scientific">Advenella kashmirensis W13003</name>
    <dbReference type="NCBI Taxonomy" id="1424334"/>
    <lineage>
        <taxon>Bacteria</taxon>
        <taxon>Pseudomonadati</taxon>
        <taxon>Pseudomonadota</taxon>
        <taxon>Betaproteobacteria</taxon>
        <taxon>Burkholderiales</taxon>
        <taxon>Alcaligenaceae</taxon>
    </lineage>
</organism>
<feature type="domain" description="Succinylglutamate desuccinylase/Aspartoacylase catalytic" evidence="5">
    <location>
        <begin position="33"/>
        <end position="184"/>
    </location>
</feature>
<evidence type="ECO:0000256" key="1">
    <source>
        <dbReference type="ARBA" id="ARBA00001947"/>
    </source>
</evidence>
<sequence>MSTDFNITVPDLSVERRGNTDTPGVWEFDSGIAGPTVLISALIHGNEICGAWALKELLAGGVRPRKGRLILAFCNLAAFDTLNVASHDAARFVDEDLNRVWTPEKLDHPTTQERRRAQALQKWVQSADWLLDLHSMHEPSPPLMMTGTLARNVDLARRLGVPQHIIVDAGHKDGTRMRDFAQFGDPQSSALALLIECGYHGDESSIETARAVTARFLVESGIVDAQNLPSHWRLPPKVSQTVLEVTVPVVATSEALTFSEPYQGMERIALAGTEIGRDNNKPIITPYDNCVLVMPSLRQLKVGVTVVRFAREREVVQAVAG</sequence>
<keyword evidence="7" id="KW-1185">Reference proteome</keyword>
<dbReference type="InterPro" id="IPR050178">
    <property type="entry name" value="AspA/AstE_fam"/>
</dbReference>
<evidence type="ECO:0000313" key="7">
    <source>
        <dbReference type="Proteomes" id="UP000018733"/>
    </source>
</evidence>
<dbReference type="STRING" id="1424334.W822_20835"/>
<evidence type="ECO:0000256" key="3">
    <source>
        <dbReference type="ARBA" id="ARBA00022801"/>
    </source>
</evidence>
<dbReference type="GO" id="GO:0005829">
    <property type="term" value="C:cytosol"/>
    <property type="evidence" value="ECO:0007669"/>
    <property type="project" value="TreeGrafter"/>
</dbReference>
<evidence type="ECO:0000256" key="4">
    <source>
        <dbReference type="ARBA" id="ARBA00022833"/>
    </source>
</evidence>
<protein>
    <submittedName>
        <fullName evidence="6">Succinylglutamate desuccinylase</fullName>
    </submittedName>
</protein>
<dbReference type="EMBL" id="AYXT01000013">
    <property type="protein sequence ID" value="ETF00814.1"/>
    <property type="molecule type" value="Genomic_DNA"/>
</dbReference>
<keyword evidence="2" id="KW-0479">Metal-binding</keyword>
<dbReference type="PANTHER" id="PTHR15162:SF7">
    <property type="entry name" value="SUCCINYLGLUTAMATE DESUCCINYLASE"/>
    <property type="match status" value="1"/>
</dbReference>
<dbReference type="PATRIC" id="fig|1424334.3.peg.4179"/>
<dbReference type="Gene3D" id="3.40.630.10">
    <property type="entry name" value="Zn peptidases"/>
    <property type="match status" value="1"/>
</dbReference>
<dbReference type="OrthoDB" id="6794856at2"/>